<dbReference type="AlphaFoldDB" id="A0AAV4XDP6"/>
<sequence>MHLPLHVSTGLSLLKDTSQTSRELKKIYIFSCKVLDCVLDLPSKLDHLLLDCSGSLMIQNRDSRRKQRVLLASTEQDRNMSLYAPVAPKCGSRPFDFDLLSAFDIWFMRRSAGGCSFC</sequence>
<name>A0AAV4XDP6_CAEEX</name>
<proteinExistence type="predicted"/>
<gene>
    <name evidence="1" type="ORF">CEXT_240911</name>
</gene>
<protein>
    <submittedName>
        <fullName evidence="1">Uncharacterized protein</fullName>
    </submittedName>
</protein>
<accession>A0AAV4XDP6</accession>
<evidence type="ECO:0000313" key="1">
    <source>
        <dbReference type="EMBL" id="GIY93162.1"/>
    </source>
</evidence>
<evidence type="ECO:0000313" key="2">
    <source>
        <dbReference type="Proteomes" id="UP001054945"/>
    </source>
</evidence>
<reference evidence="1 2" key="1">
    <citation type="submission" date="2021-06" db="EMBL/GenBank/DDBJ databases">
        <title>Caerostris extrusa draft genome.</title>
        <authorList>
            <person name="Kono N."/>
            <person name="Arakawa K."/>
        </authorList>
    </citation>
    <scope>NUCLEOTIDE SEQUENCE [LARGE SCALE GENOMIC DNA]</scope>
</reference>
<organism evidence="1 2">
    <name type="scientific">Caerostris extrusa</name>
    <name type="common">Bark spider</name>
    <name type="synonym">Caerostris bankana</name>
    <dbReference type="NCBI Taxonomy" id="172846"/>
    <lineage>
        <taxon>Eukaryota</taxon>
        <taxon>Metazoa</taxon>
        <taxon>Ecdysozoa</taxon>
        <taxon>Arthropoda</taxon>
        <taxon>Chelicerata</taxon>
        <taxon>Arachnida</taxon>
        <taxon>Araneae</taxon>
        <taxon>Araneomorphae</taxon>
        <taxon>Entelegynae</taxon>
        <taxon>Araneoidea</taxon>
        <taxon>Araneidae</taxon>
        <taxon>Caerostris</taxon>
    </lineage>
</organism>
<dbReference type="EMBL" id="BPLR01000239">
    <property type="protein sequence ID" value="GIY93162.1"/>
    <property type="molecule type" value="Genomic_DNA"/>
</dbReference>
<dbReference type="Proteomes" id="UP001054945">
    <property type="component" value="Unassembled WGS sequence"/>
</dbReference>
<comment type="caution">
    <text evidence="1">The sequence shown here is derived from an EMBL/GenBank/DDBJ whole genome shotgun (WGS) entry which is preliminary data.</text>
</comment>
<keyword evidence="2" id="KW-1185">Reference proteome</keyword>